<keyword evidence="2" id="KW-1185">Reference proteome</keyword>
<gene>
    <name evidence="1" type="ORF">CEXT_13831</name>
</gene>
<protein>
    <submittedName>
        <fullName evidence="1">Uncharacterized protein</fullName>
    </submittedName>
</protein>
<proteinExistence type="predicted"/>
<dbReference type="Proteomes" id="UP001054945">
    <property type="component" value="Unassembled WGS sequence"/>
</dbReference>
<name>A0AAV4N0U6_CAEEX</name>
<reference evidence="1 2" key="1">
    <citation type="submission" date="2021-06" db="EMBL/GenBank/DDBJ databases">
        <title>Caerostris extrusa draft genome.</title>
        <authorList>
            <person name="Kono N."/>
            <person name="Arakawa K."/>
        </authorList>
    </citation>
    <scope>NUCLEOTIDE SEQUENCE [LARGE SCALE GENOMIC DNA]</scope>
</reference>
<dbReference type="EMBL" id="BPLR01020383">
    <property type="protein sequence ID" value="GIX78083.1"/>
    <property type="molecule type" value="Genomic_DNA"/>
</dbReference>
<sequence>MLNLNCNSRHRISLFSLSNDCITRHQEILVKTLDKSSSNKSIFIYRLLLCIPNPGGPVDPPDLVVLEVPGRPTNPVHHLSPASPFFCPGAPGNPEFHLPSSPWPNPGAPPGQLSSPEFLAHAVFQEVQPLLWTSFPSIPFGPWSTRGSGDPGGHWQSKGFCDFLDHPLASLEEDLIVLWVSRLRSVLPSNFT</sequence>
<accession>A0AAV4N0U6</accession>
<organism evidence="1 2">
    <name type="scientific">Caerostris extrusa</name>
    <name type="common">Bark spider</name>
    <name type="synonym">Caerostris bankana</name>
    <dbReference type="NCBI Taxonomy" id="172846"/>
    <lineage>
        <taxon>Eukaryota</taxon>
        <taxon>Metazoa</taxon>
        <taxon>Ecdysozoa</taxon>
        <taxon>Arthropoda</taxon>
        <taxon>Chelicerata</taxon>
        <taxon>Arachnida</taxon>
        <taxon>Araneae</taxon>
        <taxon>Araneomorphae</taxon>
        <taxon>Entelegynae</taxon>
        <taxon>Araneoidea</taxon>
        <taxon>Araneidae</taxon>
        <taxon>Caerostris</taxon>
    </lineage>
</organism>
<dbReference type="AlphaFoldDB" id="A0AAV4N0U6"/>
<evidence type="ECO:0000313" key="2">
    <source>
        <dbReference type="Proteomes" id="UP001054945"/>
    </source>
</evidence>
<evidence type="ECO:0000313" key="1">
    <source>
        <dbReference type="EMBL" id="GIX78083.1"/>
    </source>
</evidence>
<comment type="caution">
    <text evidence="1">The sequence shown here is derived from an EMBL/GenBank/DDBJ whole genome shotgun (WGS) entry which is preliminary data.</text>
</comment>